<reference evidence="9" key="1">
    <citation type="submission" date="2005-10" db="EMBL/GenBank/DDBJ databases">
        <title>Complete sequence of Pelobacter carbinolicus DSM 2380.</title>
        <authorList>
            <person name="Copeland A."/>
            <person name="Lucas S."/>
            <person name="Lapidus A."/>
            <person name="Barry K."/>
            <person name="Detter J.C."/>
            <person name="Glavina T."/>
            <person name="Hammon N."/>
            <person name="Israni S."/>
            <person name="Pitluck S."/>
            <person name="Chertkov O."/>
            <person name="Schmutz J."/>
            <person name="Larimer F."/>
            <person name="Land M."/>
            <person name="Kyrpides N."/>
            <person name="Ivanova N."/>
            <person name="Richardson P."/>
        </authorList>
    </citation>
    <scope>NUCLEOTIDE SEQUENCE [LARGE SCALE GENOMIC DNA]</scope>
    <source>
        <strain evidence="9">DSM 2380 / NBRC 103641 / GraBd1</strain>
    </source>
</reference>
<evidence type="ECO:0000256" key="1">
    <source>
        <dbReference type="ARBA" id="ARBA00004370"/>
    </source>
</evidence>
<dbReference type="GO" id="GO:0009306">
    <property type="term" value="P:protein secretion"/>
    <property type="evidence" value="ECO:0007669"/>
    <property type="project" value="InterPro"/>
</dbReference>
<reference evidence="8 9" key="2">
    <citation type="journal article" date="2012" name="BMC Genomics">
        <title>The genome of Pelobacter carbinolicus reveals surprising metabolic capabilities and physiological features.</title>
        <authorList>
            <person name="Aklujkar M."/>
            <person name="Haveman S.A."/>
            <person name="Didonato R.Jr."/>
            <person name="Chertkov O."/>
            <person name="Han C.S."/>
            <person name="Land M.L."/>
            <person name="Brown P."/>
            <person name="Lovley D.R."/>
        </authorList>
    </citation>
    <scope>NUCLEOTIDE SEQUENCE [LARGE SCALE GENOMIC DNA]</scope>
    <source>
        <strain evidence="9">DSM 2380 / NBRC 103641 / GraBd1</strain>
    </source>
</reference>
<dbReference type="InterPro" id="IPR050810">
    <property type="entry name" value="Bact_Secretion_Sys_Channel"/>
</dbReference>
<keyword evidence="3" id="KW-0472">Membrane</keyword>
<proteinExistence type="inferred from homology"/>
<evidence type="ECO:0000259" key="7">
    <source>
        <dbReference type="Pfam" id="PF00263"/>
    </source>
</evidence>
<accession>Q3A682</accession>
<name>Q3A682_SYNC1</name>
<dbReference type="RefSeq" id="WP_011340585.1">
    <property type="nucleotide sequence ID" value="NC_007498.2"/>
</dbReference>
<dbReference type="PROSITE" id="PS51257">
    <property type="entry name" value="PROKAR_LIPOPROTEIN"/>
    <property type="match status" value="1"/>
</dbReference>
<dbReference type="HOGENOM" id="CLU_450439_0_0_7"/>
<gene>
    <name evidence="8" type="primary">pihL</name>
    <name evidence="8" type="ordered locus">Pcar_0870</name>
</gene>
<protein>
    <submittedName>
        <fullName evidence="8">Type IV pilus secretin PihL</fullName>
    </submittedName>
</protein>
<dbReference type="KEGG" id="pca:Pcar_0870"/>
<dbReference type="Proteomes" id="UP000002534">
    <property type="component" value="Chromosome"/>
</dbReference>
<dbReference type="OrthoDB" id="9775455at2"/>
<evidence type="ECO:0000256" key="5">
    <source>
        <dbReference type="SAM" id="MobiDB-lite"/>
    </source>
</evidence>
<sequence>MMACRFYGLFALMALLTAVSGCGHMNPPKRALYQETFATGADAGQVSQVPSAIPAKEAPYVKIISGTAVESLDEAQRKLAEQAASVPGGLEQKIGTLKLRNVTVRTLTELMTEAYDYNVVASRSVADQIIDINLRNISLRAAIESICRLNDLWYREGDGIITLMTREEYVQDVQVRQAPQTRAFFVRYTNAADMAKVIQASMGKEVYLAAIEDEKVYGHIDPEVDLDVGNGDYEPPELLDTRIRKSGGFRSAQTGAAGQAETANPQRYESTFGASAPGEQSRQQEDDEALLAVLTVFKRNNCIVARSLDEGLLNEMGRIIEALDTPTNQVLLEVRILQLNLNDGFESFFEFEYEGGDNTLGLLGTKALGATTLNYLFDNDRFRARIALYEKEGRLEVVSTPFLMAANNSKVEFFVGEETPLRGEVTSETTTIKDTGTTLTTFTQEIEEEELGTDVEMTTFINADGTVTLDFDAEISSPQLAYSTVQAVNDITGEILEYPIDGTTKSEIKAILSARSGQSIAIGGIIRETIDDSIAKVPVLGDIPGVGFFFREVEKTKSKTETVILLTPHVIMHPALAGQVSQEFLGRKSSHEQVTVGRENILSKDE</sequence>
<evidence type="ECO:0000313" key="9">
    <source>
        <dbReference type="Proteomes" id="UP000002534"/>
    </source>
</evidence>
<dbReference type="InterPro" id="IPR001775">
    <property type="entry name" value="GspD/PilQ"/>
</dbReference>
<comment type="subcellular location">
    <subcellularLocation>
        <location evidence="1">Membrane</location>
    </subcellularLocation>
</comment>
<dbReference type="Gene3D" id="3.30.1370.130">
    <property type="match status" value="1"/>
</dbReference>
<dbReference type="AlphaFoldDB" id="Q3A682"/>
<organism evidence="8 9">
    <name type="scientific">Syntrophotalea carbinolica (strain DSM 2380 / NBRC 103641 / GraBd1)</name>
    <name type="common">Pelobacter carbinolicus</name>
    <dbReference type="NCBI Taxonomy" id="338963"/>
    <lineage>
        <taxon>Bacteria</taxon>
        <taxon>Pseudomonadati</taxon>
        <taxon>Thermodesulfobacteriota</taxon>
        <taxon>Desulfuromonadia</taxon>
        <taxon>Desulfuromonadales</taxon>
        <taxon>Syntrophotaleaceae</taxon>
        <taxon>Syntrophotalea</taxon>
    </lineage>
</organism>
<feature type="signal peptide" evidence="6">
    <location>
        <begin position="1"/>
        <end position="25"/>
    </location>
</feature>
<dbReference type="GO" id="GO:0015627">
    <property type="term" value="C:type II protein secretion system complex"/>
    <property type="evidence" value="ECO:0007669"/>
    <property type="project" value="TreeGrafter"/>
</dbReference>
<dbReference type="eggNOG" id="COG1450">
    <property type="taxonomic scope" value="Bacteria"/>
</dbReference>
<comment type="similarity">
    <text evidence="4">Belongs to the bacterial secretin family.</text>
</comment>
<keyword evidence="9" id="KW-1185">Reference proteome</keyword>
<dbReference type="PRINTS" id="PR00811">
    <property type="entry name" value="BCTERIALGSPD"/>
</dbReference>
<evidence type="ECO:0000256" key="4">
    <source>
        <dbReference type="RuleBase" id="RU004003"/>
    </source>
</evidence>
<dbReference type="Pfam" id="PF00263">
    <property type="entry name" value="Secretin"/>
    <property type="match status" value="1"/>
</dbReference>
<evidence type="ECO:0000313" key="8">
    <source>
        <dbReference type="EMBL" id="ABA88125.1"/>
    </source>
</evidence>
<dbReference type="PANTHER" id="PTHR30332:SF24">
    <property type="entry name" value="SECRETIN GSPD-RELATED"/>
    <property type="match status" value="1"/>
</dbReference>
<evidence type="ECO:0000256" key="6">
    <source>
        <dbReference type="SAM" id="SignalP"/>
    </source>
</evidence>
<feature type="compositionally biased region" description="Polar residues" evidence="5">
    <location>
        <begin position="264"/>
        <end position="281"/>
    </location>
</feature>
<keyword evidence="2 6" id="KW-0732">Signal</keyword>
<evidence type="ECO:0000256" key="2">
    <source>
        <dbReference type="ARBA" id="ARBA00022729"/>
    </source>
</evidence>
<evidence type="ECO:0000256" key="3">
    <source>
        <dbReference type="ARBA" id="ARBA00023136"/>
    </source>
</evidence>
<dbReference type="EMBL" id="CP000142">
    <property type="protein sequence ID" value="ABA88125.1"/>
    <property type="molecule type" value="Genomic_DNA"/>
</dbReference>
<feature type="domain" description="Type II/III secretion system secretin-like" evidence="7">
    <location>
        <begin position="389"/>
        <end position="571"/>
    </location>
</feature>
<dbReference type="STRING" id="338963.Pcar_0870"/>
<dbReference type="PANTHER" id="PTHR30332">
    <property type="entry name" value="PROBABLE GENERAL SECRETION PATHWAY PROTEIN D"/>
    <property type="match status" value="1"/>
</dbReference>
<feature type="chain" id="PRO_5004223517" evidence="6">
    <location>
        <begin position="26"/>
        <end position="606"/>
    </location>
</feature>
<dbReference type="InterPro" id="IPR004846">
    <property type="entry name" value="T2SS/T3SS_dom"/>
</dbReference>
<feature type="compositionally biased region" description="Low complexity" evidence="5">
    <location>
        <begin position="252"/>
        <end position="263"/>
    </location>
</feature>
<feature type="region of interest" description="Disordered" evidence="5">
    <location>
        <begin position="251"/>
        <end position="284"/>
    </location>
</feature>